<dbReference type="AlphaFoldDB" id="A0A9D4VEJ0"/>
<dbReference type="EMBL" id="JABFUD020000001">
    <property type="protein sequence ID" value="KAI5084808.1"/>
    <property type="molecule type" value="Genomic_DNA"/>
</dbReference>
<dbReference type="Proteomes" id="UP000886520">
    <property type="component" value="Chromosome 1"/>
</dbReference>
<feature type="region of interest" description="Disordered" evidence="1">
    <location>
        <begin position="64"/>
        <end position="84"/>
    </location>
</feature>
<evidence type="ECO:0000313" key="3">
    <source>
        <dbReference type="Proteomes" id="UP000886520"/>
    </source>
</evidence>
<name>A0A9D4VEJ0_ADICA</name>
<organism evidence="2 3">
    <name type="scientific">Adiantum capillus-veneris</name>
    <name type="common">Maidenhair fern</name>
    <dbReference type="NCBI Taxonomy" id="13818"/>
    <lineage>
        <taxon>Eukaryota</taxon>
        <taxon>Viridiplantae</taxon>
        <taxon>Streptophyta</taxon>
        <taxon>Embryophyta</taxon>
        <taxon>Tracheophyta</taxon>
        <taxon>Polypodiopsida</taxon>
        <taxon>Polypodiidae</taxon>
        <taxon>Polypodiales</taxon>
        <taxon>Pteridineae</taxon>
        <taxon>Pteridaceae</taxon>
        <taxon>Vittarioideae</taxon>
        <taxon>Adiantum</taxon>
    </lineage>
</organism>
<keyword evidence="3" id="KW-1185">Reference proteome</keyword>
<gene>
    <name evidence="2" type="ORF">GOP47_0000977</name>
</gene>
<comment type="caution">
    <text evidence="2">The sequence shown here is derived from an EMBL/GenBank/DDBJ whole genome shotgun (WGS) entry which is preliminary data.</text>
</comment>
<proteinExistence type="predicted"/>
<reference evidence="2" key="1">
    <citation type="submission" date="2021-01" db="EMBL/GenBank/DDBJ databases">
        <title>Adiantum capillus-veneris genome.</title>
        <authorList>
            <person name="Fang Y."/>
            <person name="Liao Q."/>
        </authorList>
    </citation>
    <scope>NUCLEOTIDE SEQUENCE</scope>
    <source>
        <strain evidence="2">H3</strain>
        <tissue evidence="2">Leaf</tissue>
    </source>
</reference>
<accession>A0A9D4VEJ0</accession>
<sequence length="84" mass="9575">MKYFVDYGNTEQQEVAEQHTIDMKEFIAELIEELNRAIVDLSYESSVCRQGTIIKRREHEATQGSAAVIKHHEHSASYTSSCQG</sequence>
<evidence type="ECO:0000256" key="1">
    <source>
        <dbReference type="SAM" id="MobiDB-lite"/>
    </source>
</evidence>
<evidence type="ECO:0000313" key="2">
    <source>
        <dbReference type="EMBL" id="KAI5084808.1"/>
    </source>
</evidence>
<protein>
    <submittedName>
        <fullName evidence="2">Uncharacterized protein</fullName>
    </submittedName>
</protein>